<evidence type="ECO:0000313" key="14">
    <source>
        <dbReference type="Proteomes" id="UP001597118"/>
    </source>
</evidence>
<evidence type="ECO:0000256" key="5">
    <source>
        <dbReference type="ARBA" id="ARBA00023077"/>
    </source>
</evidence>
<dbReference type="InterPro" id="IPR037066">
    <property type="entry name" value="Plug_dom_sf"/>
</dbReference>
<dbReference type="Proteomes" id="UP001597118">
    <property type="component" value="Unassembled WGS sequence"/>
</dbReference>
<feature type="signal peptide" evidence="10">
    <location>
        <begin position="1"/>
        <end position="20"/>
    </location>
</feature>
<protein>
    <submittedName>
        <fullName evidence="13">SusC/RagA family TonB-linked outer membrane protein</fullName>
    </submittedName>
</protein>
<evidence type="ECO:0000256" key="8">
    <source>
        <dbReference type="PROSITE-ProRule" id="PRU01360"/>
    </source>
</evidence>
<keyword evidence="5 9" id="KW-0798">TonB box</keyword>
<dbReference type="InterPro" id="IPR023996">
    <property type="entry name" value="TonB-dep_OMP_SusC/RagA"/>
</dbReference>
<dbReference type="SUPFAM" id="SSF56935">
    <property type="entry name" value="Porins"/>
    <property type="match status" value="1"/>
</dbReference>
<evidence type="ECO:0000313" key="13">
    <source>
        <dbReference type="EMBL" id="MFD1629672.1"/>
    </source>
</evidence>
<evidence type="ECO:0000256" key="10">
    <source>
        <dbReference type="SAM" id="SignalP"/>
    </source>
</evidence>
<keyword evidence="14" id="KW-1185">Reference proteome</keyword>
<proteinExistence type="inferred from homology"/>
<evidence type="ECO:0000256" key="1">
    <source>
        <dbReference type="ARBA" id="ARBA00004571"/>
    </source>
</evidence>
<dbReference type="Gene3D" id="2.170.130.10">
    <property type="entry name" value="TonB-dependent receptor, plug domain"/>
    <property type="match status" value="1"/>
</dbReference>
<dbReference type="PROSITE" id="PS52016">
    <property type="entry name" value="TONB_DEPENDENT_REC_3"/>
    <property type="match status" value="1"/>
</dbReference>
<evidence type="ECO:0000256" key="9">
    <source>
        <dbReference type="RuleBase" id="RU003357"/>
    </source>
</evidence>
<comment type="similarity">
    <text evidence="8 9">Belongs to the TonB-dependent receptor family.</text>
</comment>
<dbReference type="RefSeq" id="WP_379662050.1">
    <property type="nucleotide sequence ID" value="NZ_JBHUDG010000005.1"/>
</dbReference>
<evidence type="ECO:0000256" key="7">
    <source>
        <dbReference type="ARBA" id="ARBA00023237"/>
    </source>
</evidence>
<dbReference type="Gene3D" id="2.40.170.20">
    <property type="entry name" value="TonB-dependent receptor, beta-barrel domain"/>
    <property type="match status" value="1"/>
</dbReference>
<comment type="caution">
    <text evidence="13">The sequence shown here is derived from an EMBL/GenBank/DDBJ whole genome shotgun (WGS) entry which is preliminary data.</text>
</comment>
<dbReference type="Gene3D" id="2.60.40.1120">
    <property type="entry name" value="Carboxypeptidase-like, regulatory domain"/>
    <property type="match status" value="1"/>
</dbReference>
<dbReference type="InterPro" id="IPR036942">
    <property type="entry name" value="Beta-barrel_TonB_sf"/>
</dbReference>
<comment type="subcellular location">
    <subcellularLocation>
        <location evidence="1 8">Cell outer membrane</location>
        <topology evidence="1 8">Multi-pass membrane protein</topology>
    </subcellularLocation>
</comment>
<evidence type="ECO:0000256" key="6">
    <source>
        <dbReference type="ARBA" id="ARBA00023136"/>
    </source>
</evidence>
<gene>
    <name evidence="13" type="ORF">ACFSAH_07285</name>
</gene>
<dbReference type="EMBL" id="JBHUDG010000005">
    <property type="protein sequence ID" value="MFD1629672.1"/>
    <property type="molecule type" value="Genomic_DNA"/>
</dbReference>
<evidence type="ECO:0000256" key="4">
    <source>
        <dbReference type="ARBA" id="ARBA00022692"/>
    </source>
</evidence>
<evidence type="ECO:0000256" key="2">
    <source>
        <dbReference type="ARBA" id="ARBA00022448"/>
    </source>
</evidence>
<keyword evidence="2 8" id="KW-0813">Transport</keyword>
<keyword evidence="6 8" id="KW-0472">Membrane</keyword>
<dbReference type="InterPro" id="IPR012910">
    <property type="entry name" value="Plug_dom"/>
</dbReference>
<sequence>MKKLVQSLFIVLLLVTTVMAQDRVVKGVVTAAEDGLPLPGVSVSVKGTTSGTQTNANGQYSLKITTSNPVLVFSFIGTKTQELAVPASNTLNVKMVSDAEQLSEVVVTALGVSKAKKSIGYSYSTVSGDDLVKSGESNVIQGLAAKASGVQVTSSSGTPGASSKIILRGPASFSGDNQPLIVIDGVPINNDVNNITAGDDPYNGNLAGVQLGNRALDINPEDIESVTVLKGPAAAALYGQAAGNGAIVYTTKRGKFGQGLGVVYSSSAELEKVNKLPELQSRYGQGKNGVYDSDEPNSWGEDLLATNRKTFNNMEDFFQTGSTFNNNIAISSGNEKGAFRLSVGSTNSNGIVPFSKMNRYTARLSADSKLSDFLSIGGTFGYTNSNVRNVQNGSNLAGVMLGLLRMPAEFDGSDYIDEHGNQKTFYGAYDNPWYSVRSNPYTSENDRVTGNVYADAKLNDVFTVTWRTGIDAYSTKGTQIYAVGSNGDDNSEGYGEIKRTNVDFRNVYSDLLLKFKTEINKDFSVSGLLGGNINYNQFLKNFGRGRNLSIPEFYNFKNAKDLYVSNEETYRNSKAVFLDATFDYRSIVFLTLTGRNEWSTTFGKKSKGFFYPKADLSYVFSHLLDPNSILSYGKVRFAYSNVGISPDVYTDRTYYTTPFIADGMTNGFSFPYLGQVGYSMNEELNADGLKPERNTGYEMGLELQFFKNRLGFDGTYYHQKSKDLLISQPVDPATGYAYYYSNVGEMENKGIEIGLRGDIIKKKDFGWSMNVNWSKNKSNVLELAPGVEKLSIGSAFASPQSYAIVGNPFGVLYATAYKRDGNGNMLINPATGLPEFEEELQNVGSPIPDWLMNINNQFIYKNWSFSFLWDIRQGGKIWGGTQQTLINRGRAKMTEDRDRNYIVDGVYASGPNAGQKNTTEISGFTYFTNYYTAGELGIQDGSWVRLRSVDLSYKFDKLGALSKGIQYIKVGASARNLLLFTDYIGVDPETSLTGSDQNFAGYDFYNNPGTKSFSINLRVGF</sequence>
<accession>A0ABW4ICD7</accession>
<dbReference type="InterPro" id="IPR000531">
    <property type="entry name" value="Beta-barrel_TonB"/>
</dbReference>
<evidence type="ECO:0000259" key="12">
    <source>
        <dbReference type="Pfam" id="PF07715"/>
    </source>
</evidence>
<keyword evidence="4 8" id="KW-0812">Transmembrane</keyword>
<dbReference type="InterPro" id="IPR008969">
    <property type="entry name" value="CarboxyPept-like_regulatory"/>
</dbReference>
<dbReference type="Pfam" id="PF07715">
    <property type="entry name" value="Plug"/>
    <property type="match status" value="1"/>
</dbReference>
<feature type="chain" id="PRO_5045104169" evidence="10">
    <location>
        <begin position="21"/>
        <end position="1021"/>
    </location>
</feature>
<dbReference type="Pfam" id="PF00593">
    <property type="entry name" value="TonB_dep_Rec_b-barrel"/>
    <property type="match status" value="1"/>
</dbReference>
<dbReference type="InterPro" id="IPR039426">
    <property type="entry name" value="TonB-dep_rcpt-like"/>
</dbReference>
<dbReference type="SUPFAM" id="SSF49464">
    <property type="entry name" value="Carboxypeptidase regulatory domain-like"/>
    <property type="match status" value="1"/>
</dbReference>
<feature type="domain" description="TonB-dependent receptor-like beta-barrel" evidence="11">
    <location>
        <begin position="422"/>
        <end position="977"/>
    </location>
</feature>
<keyword evidence="7 8" id="KW-0998">Cell outer membrane</keyword>
<feature type="domain" description="TonB-dependent receptor plug" evidence="12">
    <location>
        <begin position="116"/>
        <end position="246"/>
    </location>
</feature>
<evidence type="ECO:0000256" key="3">
    <source>
        <dbReference type="ARBA" id="ARBA00022452"/>
    </source>
</evidence>
<reference evidence="14" key="1">
    <citation type="journal article" date="2019" name="Int. J. Syst. Evol. Microbiol.">
        <title>The Global Catalogue of Microorganisms (GCM) 10K type strain sequencing project: providing services to taxonomists for standard genome sequencing and annotation.</title>
        <authorList>
            <consortium name="The Broad Institute Genomics Platform"/>
            <consortium name="The Broad Institute Genome Sequencing Center for Infectious Disease"/>
            <person name="Wu L."/>
            <person name="Ma J."/>
        </authorList>
    </citation>
    <scope>NUCLEOTIDE SEQUENCE [LARGE SCALE GENOMIC DNA]</scope>
    <source>
        <strain evidence="14">CCUG 53762</strain>
    </source>
</reference>
<evidence type="ECO:0000259" key="11">
    <source>
        <dbReference type="Pfam" id="PF00593"/>
    </source>
</evidence>
<organism evidence="13 14">
    <name type="scientific">Pseudopedobacter beijingensis</name>
    <dbReference type="NCBI Taxonomy" id="1207056"/>
    <lineage>
        <taxon>Bacteria</taxon>
        <taxon>Pseudomonadati</taxon>
        <taxon>Bacteroidota</taxon>
        <taxon>Sphingobacteriia</taxon>
        <taxon>Sphingobacteriales</taxon>
        <taxon>Sphingobacteriaceae</taxon>
        <taxon>Pseudopedobacter</taxon>
    </lineage>
</organism>
<name>A0ABW4ICD7_9SPHI</name>
<keyword evidence="3 8" id="KW-1134">Transmembrane beta strand</keyword>
<keyword evidence="10" id="KW-0732">Signal</keyword>
<dbReference type="NCBIfam" id="TIGR04056">
    <property type="entry name" value="OMP_RagA_SusC"/>
    <property type="match status" value="1"/>
</dbReference>
<dbReference type="Pfam" id="PF13715">
    <property type="entry name" value="CarbopepD_reg_2"/>
    <property type="match status" value="1"/>
</dbReference>